<comment type="caution">
    <text evidence="1">The sequence shown here is derived from an EMBL/GenBank/DDBJ whole genome shotgun (WGS) entry which is preliminary data.</text>
</comment>
<evidence type="ECO:0000313" key="1">
    <source>
        <dbReference type="EMBL" id="KAA6394426.1"/>
    </source>
</evidence>
<protein>
    <submittedName>
        <fullName evidence="1">Uncharacterized protein</fullName>
    </submittedName>
</protein>
<gene>
    <name evidence="1" type="ORF">EZS28_010050</name>
</gene>
<proteinExistence type="predicted"/>
<sequence length="211" mass="24137">MTVPTIAYKLNESTKQDPYPWIAKTMPNQQTKHGKSKKHFTTCNDSSIPHGLEVEKGIIFLTQILDSIELSRLAQQLLINGQRIVIQRHYLYAMRTLAEFSYGQSQHASDYQIYAMNAGINNIASQLVKSHGQSYATQTIWLQTGGAIERIDINTLLGGDEPTDNTRTRGDMIFIDQHDNDVVSRLLDYWSIWNANELEYGRNFDKDLQQQ</sequence>
<dbReference type="EMBL" id="SNRW01001946">
    <property type="protein sequence ID" value="KAA6394426.1"/>
    <property type="molecule type" value="Genomic_DNA"/>
</dbReference>
<name>A0A5J4WI91_9EUKA</name>
<accession>A0A5J4WI91</accession>
<dbReference type="AlphaFoldDB" id="A0A5J4WI91"/>
<organism evidence="1 2">
    <name type="scientific">Streblomastix strix</name>
    <dbReference type="NCBI Taxonomy" id="222440"/>
    <lineage>
        <taxon>Eukaryota</taxon>
        <taxon>Metamonada</taxon>
        <taxon>Preaxostyla</taxon>
        <taxon>Oxymonadida</taxon>
        <taxon>Streblomastigidae</taxon>
        <taxon>Streblomastix</taxon>
    </lineage>
</organism>
<dbReference type="Proteomes" id="UP000324800">
    <property type="component" value="Unassembled WGS sequence"/>
</dbReference>
<evidence type="ECO:0000313" key="2">
    <source>
        <dbReference type="Proteomes" id="UP000324800"/>
    </source>
</evidence>
<reference evidence="1 2" key="1">
    <citation type="submission" date="2019-03" db="EMBL/GenBank/DDBJ databases">
        <title>Single cell metagenomics reveals metabolic interactions within the superorganism composed of flagellate Streblomastix strix and complex community of Bacteroidetes bacteria on its surface.</title>
        <authorList>
            <person name="Treitli S.C."/>
            <person name="Kolisko M."/>
            <person name="Husnik F."/>
            <person name="Keeling P."/>
            <person name="Hampl V."/>
        </authorList>
    </citation>
    <scope>NUCLEOTIDE SEQUENCE [LARGE SCALE GENOMIC DNA]</scope>
    <source>
        <strain evidence="1">ST1C</strain>
    </source>
</reference>